<dbReference type="RefSeq" id="YP_009049672.1">
    <property type="nucleotide sequence ID" value="NC_024624.1"/>
</dbReference>
<keyword evidence="3" id="KW-0496">Mitochondrion</keyword>
<evidence type="ECO:0000313" key="2">
    <source>
        <dbReference type="EMBL" id="AIG89841.1"/>
    </source>
</evidence>
<sequence>MEVGARPRSILDQTIGGRSTDLFFLLIQYNRGKDRTVPYRDKLSTDPPRAGNTSSVRLSRGGNRTTGKDPAQGELYLLLREWGVNRIPFPFFGGFRAPLDLFRS</sequence>
<reference evidence="2" key="1">
    <citation type="journal article" date="2014" name="BMC Genomics">
        <title>Extensive structural variations between mitochondrial genomes of CMS and normal peppers (Capsicum annuum L.) revealed by complete nucleotide sequencing.</title>
        <authorList>
            <person name="Jo Y.D."/>
            <person name="Choi Y."/>
            <person name="Kim D.H."/>
            <person name="Kim B.D."/>
            <person name="Kang B.C."/>
        </authorList>
    </citation>
    <scope>NUCLEOTIDE SEQUENCE</scope>
</reference>
<evidence type="ECO:0000313" key="3">
    <source>
        <dbReference type="EMBL" id="AIG90030.1"/>
    </source>
</evidence>
<dbReference type="EMBL" id="KJ865409">
    <property type="protein sequence ID" value="AIG89841.1"/>
    <property type="molecule type" value="Genomic_DNA"/>
</dbReference>
<accession>A0A1U8QDF3</accession>
<accession>A0A075VWE2</accession>
<dbReference type="AlphaFoldDB" id="A0A075VWE2"/>
<dbReference type="EMBL" id="KJ865410">
    <property type="protein sequence ID" value="AIG90030.1"/>
    <property type="molecule type" value="Genomic_DNA"/>
</dbReference>
<proteinExistence type="predicted"/>
<reference evidence="3" key="2">
    <citation type="submission" date="2014-05" db="EMBL/GenBank/DDBJ databases">
        <title>Capsicum annuum strain Jeju mitochondrial DNA, complete genome.</title>
        <authorList>
            <person name="Jo Y.D."/>
            <person name="Choi Y."/>
            <person name="Kim D.-H."/>
            <person name="Kim B.-D."/>
            <person name="Kang B.-C."/>
        </authorList>
    </citation>
    <scope>NUCLEOTIDE SEQUENCE</scope>
</reference>
<name>A0A075VWE2_CAPAN</name>
<dbReference type="OrthoDB" id="10271162at2759"/>
<gene>
    <name evidence="3" type="primary">orf104a</name>
</gene>
<geneLocation type="mitochondrion" evidence="3"/>
<feature type="compositionally biased region" description="Polar residues" evidence="1">
    <location>
        <begin position="51"/>
        <end position="65"/>
    </location>
</feature>
<organism evidence="3">
    <name type="scientific">Capsicum annuum</name>
    <name type="common">Capsicum pepper</name>
    <dbReference type="NCBI Taxonomy" id="4072"/>
    <lineage>
        <taxon>Eukaryota</taxon>
        <taxon>Viridiplantae</taxon>
        <taxon>Streptophyta</taxon>
        <taxon>Embryophyta</taxon>
        <taxon>Tracheophyta</taxon>
        <taxon>Spermatophyta</taxon>
        <taxon>Magnoliopsida</taxon>
        <taxon>eudicotyledons</taxon>
        <taxon>Gunneridae</taxon>
        <taxon>Pentapetalae</taxon>
        <taxon>asterids</taxon>
        <taxon>lamiids</taxon>
        <taxon>Solanales</taxon>
        <taxon>Solanaceae</taxon>
        <taxon>Solanoideae</taxon>
        <taxon>Capsiceae</taxon>
        <taxon>Capsicum</taxon>
    </lineage>
</organism>
<feature type="region of interest" description="Disordered" evidence="1">
    <location>
        <begin position="37"/>
        <end position="70"/>
    </location>
</feature>
<dbReference type="KEGG" id="cann:19988998"/>
<evidence type="ECO:0000256" key="1">
    <source>
        <dbReference type="SAM" id="MobiDB-lite"/>
    </source>
</evidence>
<dbReference type="GeneID" id="19988998"/>
<protein>
    <submittedName>
        <fullName evidence="3">Uncharacterized protein</fullName>
    </submittedName>
</protein>